<dbReference type="Proteomes" id="UP001500902">
    <property type="component" value="Unassembled WGS sequence"/>
</dbReference>
<sequence length="66" mass="6996">MKTPFRPPSLTASAIACCMGATELTHLPSAQAQAAAVTSRLPSGPRRPRIPQAPQDDQIALRLPHP</sequence>
<gene>
    <name evidence="2" type="ORF">GCM10022224_026500</name>
</gene>
<accession>A0ABP7BL47</accession>
<evidence type="ECO:0000313" key="2">
    <source>
        <dbReference type="EMBL" id="GAA3661682.1"/>
    </source>
</evidence>
<keyword evidence="3" id="KW-1185">Reference proteome</keyword>
<reference evidence="3" key="1">
    <citation type="journal article" date="2019" name="Int. J. Syst. Evol. Microbiol.">
        <title>The Global Catalogue of Microorganisms (GCM) 10K type strain sequencing project: providing services to taxonomists for standard genome sequencing and annotation.</title>
        <authorList>
            <consortium name="The Broad Institute Genomics Platform"/>
            <consortium name="The Broad Institute Genome Sequencing Center for Infectious Disease"/>
            <person name="Wu L."/>
            <person name="Ma J."/>
        </authorList>
    </citation>
    <scope>NUCLEOTIDE SEQUENCE [LARGE SCALE GENOMIC DNA]</scope>
    <source>
        <strain evidence="3">JCM 16904</strain>
    </source>
</reference>
<evidence type="ECO:0000313" key="3">
    <source>
        <dbReference type="Proteomes" id="UP001500902"/>
    </source>
</evidence>
<organism evidence="2 3">
    <name type="scientific">Nonomuraea antimicrobica</name>
    <dbReference type="NCBI Taxonomy" id="561173"/>
    <lineage>
        <taxon>Bacteria</taxon>
        <taxon>Bacillati</taxon>
        <taxon>Actinomycetota</taxon>
        <taxon>Actinomycetes</taxon>
        <taxon>Streptosporangiales</taxon>
        <taxon>Streptosporangiaceae</taxon>
        <taxon>Nonomuraea</taxon>
    </lineage>
</organism>
<dbReference type="PROSITE" id="PS51257">
    <property type="entry name" value="PROKAR_LIPOPROTEIN"/>
    <property type="match status" value="1"/>
</dbReference>
<comment type="caution">
    <text evidence="2">The sequence shown here is derived from an EMBL/GenBank/DDBJ whole genome shotgun (WGS) entry which is preliminary data.</text>
</comment>
<evidence type="ECO:0000256" key="1">
    <source>
        <dbReference type="SAM" id="MobiDB-lite"/>
    </source>
</evidence>
<feature type="region of interest" description="Disordered" evidence="1">
    <location>
        <begin position="35"/>
        <end position="66"/>
    </location>
</feature>
<dbReference type="EMBL" id="BAAAZP010000049">
    <property type="protein sequence ID" value="GAA3661682.1"/>
    <property type="molecule type" value="Genomic_DNA"/>
</dbReference>
<proteinExistence type="predicted"/>
<protein>
    <submittedName>
        <fullName evidence="2">Uncharacterized protein</fullName>
    </submittedName>
</protein>
<name>A0ABP7BL47_9ACTN</name>